<reference evidence="2" key="1">
    <citation type="submission" date="2019-02" db="EMBL/GenBank/DDBJ databases">
        <authorList>
            <person name="Li S.-H."/>
        </authorList>
    </citation>
    <scope>NUCLEOTIDE SEQUENCE</scope>
    <source>
        <strain evidence="2">IMCC14734</strain>
    </source>
</reference>
<name>A0ABT3TKY6_9GAMM</name>
<comment type="caution">
    <text evidence="2">The sequence shown here is derived from an EMBL/GenBank/DDBJ whole genome shotgun (WGS) entry which is preliminary data.</text>
</comment>
<feature type="signal peptide" evidence="1">
    <location>
        <begin position="1"/>
        <end position="19"/>
    </location>
</feature>
<gene>
    <name evidence="2" type="ORF">EYC98_19100</name>
</gene>
<sequence>MRCFLLSLMIYLFSLPALAAEVVSNLYQAEVVVENHGRPALQSGMQEALALVLVKVSGRREVLEEEALASMLAAAQDYVQQYQYVRGDNDQLRLQVEFSAALVNDNLTTARLPLWSATRPAVLVWVVVNDNGGRRFASAETDSELLAQIDKAFDQRGVPLVLPLLDIEDALAIAVDDVWEFDSAKISTASERYSVNNILVGQLHQIPGDRWMGEWQYLWQENSYSSSDYGVSLTTIAGAGAALSAEKMAQRYAVEATSESAAQVRVQVQGLANYADYRGALSYLAAIDLVDAALVEFVTEDVVVFSVQAPLQLTQLSRLIELGGRMQPLLMAQSLPEDIAPATLVYQWQP</sequence>
<accession>A0ABT3TKY6</accession>
<dbReference type="Proteomes" id="UP001143362">
    <property type="component" value="Unassembled WGS sequence"/>
</dbReference>
<dbReference type="InterPro" id="IPR018642">
    <property type="entry name" value="DUF2066"/>
</dbReference>
<organism evidence="2 3">
    <name type="scientific">Candidatus Litorirhabdus singularis</name>
    <dbReference type="NCBI Taxonomy" id="2518993"/>
    <lineage>
        <taxon>Bacteria</taxon>
        <taxon>Pseudomonadati</taxon>
        <taxon>Pseudomonadota</taxon>
        <taxon>Gammaproteobacteria</taxon>
        <taxon>Cellvibrionales</taxon>
        <taxon>Halieaceae</taxon>
        <taxon>Candidatus Litorirhabdus</taxon>
    </lineage>
</organism>
<keyword evidence="1" id="KW-0732">Signal</keyword>
<feature type="chain" id="PRO_5046311381" evidence="1">
    <location>
        <begin position="20"/>
        <end position="350"/>
    </location>
</feature>
<protein>
    <submittedName>
        <fullName evidence="2">DUF2066 domain-containing protein</fullName>
    </submittedName>
</protein>
<evidence type="ECO:0000313" key="2">
    <source>
        <dbReference type="EMBL" id="MCX2982975.1"/>
    </source>
</evidence>
<evidence type="ECO:0000313" key="3">
    <source>
        <dbReference type="Proteomes" id="UP001143362"/>
    </source>
</evidence>
<dbReference type="EMBL" id="SHNN01000005">
    <property type="protein sequence ID" value="MCX2982975.1"/>
    <property type="molecule type" value="Genomic_DNA"/>
</dbReference>
<evidence type="ECO:0000256" key="1">
    <source>
        <dbReference type="SAM" id="SignalP"/>
    </source>
</evidence>
<dbReference type="Pfam" id="PF09839">
    <property type="entry name" value="DUF2066"/>
    <property type="match status" value="1"/>
</dbReference>
<keyword evidence="3" id="KW-1185">Reference proteome</keyword>
<proteinExistence type="predicted"/>